<dbReference type="RefSeq" id="WP_069432463.1">
    <property type="nucleotide sequence ID" value="NZ_MEHA01000047.1"/>
</dbReference>
<dbReference type="AlphaFoldDB" id="A0A1E3U676"/>
<evidence type="ECO:0000313" key="3">
    <source>
        <dbReference type="EMBL" id="ODR37950.1"/>
    </source>
</evidence>
<dbReference type="InterPro" id="IPR016151">
    <property type="entry name" value="DNA_mismatch_repair_MutS_N"/>
</dbReference>
<dbReference type="GO" id="GO:0006298">
    <property type="term" value="P:mismatch repair"/>
    <property type="evidence" value="ECO:0007669"/>
    <property type="project" value="InterPro"/>
</dbReference>
<dbReference type="InterPro" id="IPR007695">
    <property type="entry name" value="DNA_mismatch_repair_MutS-lik_N"/>
</dbReference>
<proteinExistence type="predicted"/>
<comment type="caution">
    <text evidence="3">The sequence shown here is derived from an EMBL/GenBank/DDBJ whole genome shotgun (WGS) entry which is preliminary data.</text>
</comment>
<name>A0A1E3U676_9FIRM</name>
<dbReference type="SUPFAM" id="SSF55271">
    <property type="entry name" value="DNA repair protein MutS, domain I"/>
    <property type="match status" value="1"/>
</dbReference>
<evidence type="ECO:0000256" key="1">
    <source>
        <dbReference type="SAM" id="MobiDB-lite"/>
    </source>
</evidence>
<protein>
    <recommendedName>
        <fullName evidence="2">DNA mismatch repair protein MutS-like N-terminal domain-containing protein</fullName>
    </recommendedName>
</protein>
<accession>A0A1E3U676</accession>
<evidence type="ECO:0000313" key="4">
    <source>
        <dbReference type="Proteomes" id="UP000094271"/>
    </source>
</evidence>
<dbReference type="GO" id="GO:0030983">
    <property type="term" value="F:mismatched DNA binding"/>
    <property type="evidence" value="ECO:0007669"/>
    <property type="project" value="InterPro"/>
</dbReference>
<sequence length="423" mass="48263">MKFENINLVDALRRIMDIHTQNYKEDFELDAGLLHSLAGSQSPEDKHLLWMSRPNGTYLLPEREVYVKDSYENKVWEFYHEQTRDPILAYAVEIKGVEGDTIRGNLIELDYAAHVERMQKLTVPVETVAVTFKDDATFYLPFRSYRREAIPLEEKHGEVVSVSYLPENAVELDMILRRERFKTSYHAKTGSIEDHIHKLAVQHGVIEKLGILPLEAQTAYNAVKEAHPEAIVCFAQNSYFEIYGEDAKKAAPALGTKLLMKELEGGGQVAVTGFREDQWVAKAKALWGQGNDVLVTQPGEDGRQETVKHLIAEDYIPVDMVMDMDGKTVRVDKVDFPNEEVSLTDITDRKNPVPFRERLSIVRSYVEDAPAESLWKAMDRREHPSQKKTSVLAKLKEHAKSAPDKCAKKPEHTKKPKSKEMEM</sequence>
<dbReference type="Gene3D" id="3.40.1170.10">
    <property type="entry name" value="DNA repair protein MutS, domain I"/>
    <property type="match status" value="1"/>
</dbReference>
<dbReference type="Pfam" id="PF01624">
    <property type="entry name" value="MutS_I"/>
    <property type="match status" value="1"/>
</dbReference>
<dbReference type="Proteomes" id="UP000094271">
    <property type="component" value="Unassembled WGS sequence"/>
</dbReference>
<organism evidence="3 4">
    <name type="scientific">Eisenbergiella tayi</name>
    <dbReference type="NCBI Taxonomy" id="1432052"/>
    <lineage>
        <taxon>Bacteria</taxon>
        <taxon>Bacillati</taxon>
        <taxon>Bacillota</taxon>
        <taxon>Clostridia</taxon>
        <taxon>Lachnospirales</taxon>
        <taxon>Lachnospiraceae</taxon>
        <taxon>Eisenbergiella</taxon>
    </lineage>
</organism>
<evidence type="ECO:0000259" key="2">
    <source>
        <dbReference type="Pfam" id="PF01624"/>
    </source>
</evidence>
<dbReference type="EMBL" id="MEHA01000047">
    <property type="protein sequence ID" value="ODR37950.1"/>
    <property type="molecule type" value="Genomic_DNA"/>
</dbReference>
<reference evidence="3 4" key="1">
    <citation type="submission" date="2016-08" db="EMBL/GenBank/DDBJ databases">
        <authorList>
            <person name="Seilhamer J.J."/>
        </authorList>
    </citation>
    <scope>NUCLEOTIDE SEQUENCE [LARGE SCALE GENOMIC DNA]</scope>
    <source>
        <strain evidence="3 4">NML150140-1</strain>
    </source>
</reference>
<feature type="compositionally biased region" description="Basic and acidic residues" evidence="1">
    <location>
        <begin position="396"/>
        <end position="410"/>
    </location>
</feature>
<feature type="region of interest" description="Disordered" evidence="1">
    <location>
        <begin position="396"/>
        <end position="423"/>
    </location>
</feature>
<feature type="domain" description="DNA mismatch repair protein MutS-like N-terminal" evidence="2">
    <location>
        <begin position="219"/>
        <end position="299"/>
    </location>
</feature>
<gene>
    <name evidence="3" type="ORF">BEI59_34355</name>
</gene>
<dbReference type="GO" id="GO:0005524">
    <property type="term" value="F:ATP binding"/>
    <property type="evidence" value="ECO:0007669"/>
    <property type="project" value="InterPro"/>
</dbReference>